<evidence type="ECO:0000259" key="3">
    <source>
        <dbReference type="PROSITE" id="PS50893"/>
    </source>
</evidence>
<keyword evidence="1" id="KW-0547">Nucleotide-binding</keyword>
<dbReference type="GO" id="GO:0005739">
    <property type="term" value="C:mitochondrion"/>
    <property type="evidence" value="ECO:0007669"/>
    <property type="project" value="TreeGrafter"/>
</dbReference>
<dbReference type="Gene3D" id="3.40.50.300">
    <property type="entry name" value="P-loop containing nucleotide triphosphate hydrolases"/>
    <property type="match status" value="2"/>
</dbReference>
<dbReference type="PANTHER" id="PTHR43514:SF4">
    <property type="entry name" value="ABC TRANSPORTER I FAMILY MEMBER 10"/>
    <property type="match status" value="1"/>
</dbReference>
<sequence length="493" mass="54860">MSLIKIEKALFRPLASGHVNQTKNIFKHPITLSIGQNERWAVTGPKKTELLRILGAKYVAEPPLARSYPSLGKDFWPSQITQTVEFGSTPIQASHLSARYESYREDTDLSLNAFLLKSGASQDKVDKVLSQFLLKGLENRWVVGLSNGQNRRARLALALLKDPKILLVDELFLGLDPSARQKVASVLEKVSPNPHVILGLREQDEFPSWITHVAVTDNNGISHQGTIDEIRPELDRLVEQSIAKAKESEKRLKQATIAAKSQNAADQPVAIELDNVTVAYRGEVIFENLKFKARKGEKWHIQGPNGSGKSTLLSLLTADHPQSWNSKIILFGEPRQTGKQSYFGINEKIGHCSPEIHALFPVHKRTVRQAILTGFQIGSFVSIKNPTDDQLYRVDKLLAEFPDIDPEAIVGDLDLSDQKVVMFLRALAREPEILILDEAFSGMGETEIEKCKGIVASYQGTTLVVGHIENEVPVCDKYLRFNPNNGKVEQGNL</sequence>
<dbReference type="InterPro" id="IPR003439">
    <property type="entry name" value="ABC_transporter-like_ATP-bd"/>
</dbReference>
<dbReference type="SMART" id="SM00382">
    <property type="entry name" value="AAA"/>
    <property type="match status" value="2"/>
</dbReference>
<evidence type="ECO:0000256" key="1">
    <source>
        <dbReference type="ARBA" id="ARBA00022741"/>
    </source>
</evidence>
<name>A0A060SZI0_BLAAD</name>
<dbReference type="InterPro" id="IPR027417">
    <property type="entry name" value="P-loop_NTPase"/>
</dbReference>
<organism evidence="4">
    <name type="scientific">Blastobotrys adeninivorans</name>
    <name type="common">Yeast</name>
    <name type="synonym">Arxula adeninivorans</name>
    <dbReference type="NCBI Taxonomy" id="409370"/>
    <lineage>
        <taxon>Eukaryota</taxon>
        <taxon>Fungi</taxon>
        <taxon>Dikarya</taxon>
        <taxon>Ascomycota</taxon>
        <taxon>Saccharomycotina</taxon>
        <taxon>Dipodascomycetes</taxon>
        <taxon>Dipodascales</taxon>
        <taxon>Trichomonascaceae</taxon>
        <taxon>Blastobotrys</taxon>
    </lineage>
</organism>
<feature type="domain" description="ABC transporter" evidence="3">
    <location>
        <begin position="271"/>
        <end position="493"/>
    </location>
</feature>
<dbReference type="InterPro" id="IPR050334">
    <property type="entry name" value="Molybdenum_import_ModC"/>
</dbReference>
<reference evidence="4" key="2">
    <citation type="submission" date="2014-06" db="EMBL/GenBank/DDBJ databases">
        <title>The complete genome of Blastobotrys (Arxula) adeninivorans LS3 - a yeast of biotechnological interest.</title>
        <authorList>
            <person name="Kunze G."/>
            <person name="Gaillardin C."/>
            <person name="Czernicka M."/>
            <person name="Durrens P."/>
            <person name="Martin T."/>
            <person name="Boer E."/>
            <person name="Gabaldon T."/>
            <person name="Cruz J."/>
            <person name="Talla E."/>
            <person name="Marck C."/>
            <person name="Goffeau A."/>
            <person name="Barbe V."/>
            <person name="Baret P."/>
            <person name="Baronian K."/>
            <person name="Beier S."/>
            <person name="Bleykasten C."/>
            <person name="Bode R."/>
            <person name="Casaregola S."/>
            <person name="Despons L."/>
            <person name="Fairhead C."/>
            <person name="Giersberg M."/>
            <person name="Gierski P."/>
            <person name="Hahnel U."/>
            <person name="Hartmann A."/>
            <person name="Jankowska D."/>
            <person name="Jubin C."/>
            <person name="Jung P."/>
            <person name="Lafontaine I."/>
            <person name="Leh-Louis V."/>
            <person name="Lemaire M."/>
            <person name="Marcet-Houben M."/>
            <person name="Mascher M."/>
            <person name="Morel G."/>
            <person name="Richard G.-F."/>
            <person name="Riechen J."/>
            <person name="Sacerdot C."/>
            <person name="Sarkar A."/>
            <person name="Savel G."/>
            <person name="Schacherer J."/>
            <person name="Sherman D."/>
            <person name="Straub M.-L."/>
            <person name="Stein N."/>
            <person name="Thierry A."/>
            <person name="Trautwein-Schult A."/>
            <person name="Westhof E."/>
            <person name="Worch S."/>
            <person name="Dujon B."/>
            <person name="Souciet J.-L."/>
            <person name="Wincker P."/>
            <person name="Scholz U."/>
            <person name="Neuveglise N."/>
        </authorList>
    </citation>
    <scope>NUCLEOTIDE SEQUENCE</scope>
    <source>
        <strain evidence="4">LS3</strain>
    </source>
</reference>
<accession>A0A060SZI0</accession>
<evidence type="ECO:0000256" key="2">
    <source>
        <dbReference type="ARBA" id="ARBA00022840"/>
    </source>
</evidence>
<dbReference type="PROSITE" id="PS50893">
    <property type="entry name" value="ABC_TRANSPORTER_2"/>
    <property type="match status" value="2"/>
</dbReference>
<dbReference type="Pfam" id="PF00005">
    <property type="entry name" value="ABC_tran"/>
    <property type="match status" value="2"/>
</dbReference>
<dbReference type="PhylomeDB" id="A0A060SZI0"/>
<feature type="domain" description="ABC transporter" evidence="3">
    <location>
        <begin position="4"/>
        <end position="243"/>
    </location>
</feature>
<dbReference type="GO" id="GO:0016887">
    <property type="term" value="F:ATP hydrolysis activity"/>
    <property type="evidence" value="ECO:0007669"/>
    <property type="project" value="InterPro"/>
</dbReference>
<protein>
    <submittedName>
        <fullName evidence="4">ARAD1C05016p</fullName>
    </submittedName>
</protein>
<gene>
    <name evidence="4" type="ORF">GNLVRS02_ARAD1C05016g</name>
</gene>
<proteinExistence type="predicted"/>
<dbReference type="GO" id="GO:0005524">
    <property type="term" value="F:ATP binding"/>
    <property type="evidence" value="ECO:0007669"/>
    <property type="project" value="UniProtKB-KW"/>
</dbReference>
<keyword evidence="2" id="KW-0067">ATP-binding</keyword>
<dbReference type="InterPro" id="IPR003593">
    <property type="entry name" value="AAA+_ATPase"/>
</dbReference>
<evidence type="ECO:0000313" key="4">
    <source>
        <dbReference type="EMBL" id="CDP34113.1"/>
    </source>
</evidence>
<dbReference type="SUPFAM" id="SSF52540">
    <property type="entry name" value="P-loop containing nucleoside triphosphate hydrolases"/>
    <property type="match status" value="2"/>
</dbReference>
<dbReference type="AlphaFoldDB" id="A0A060SZI0"/>
<dbReference type="PANTHER" id="PTHR43514">
    <property type="entry name" value="ABC TRANSPORTER I FAMILY MEMBER 10"/>
    <property type="match status" value="1"/>
</dbReference>
<reference evidence="4" key="1">
    <citation type="submission" date="2014-02" db="EMBL/GenBank/DDBJ databases">
        <authorList>
            <person name="Genoscope - CEA"/>
        </authorList>
    </citation>
    <scope>NUCLEOTIDE SEQUENCE</scope>
    <source>
        <strain evidence="4">LS3</strain>
    </source>
</reference>
<dbReference type="EMBL" id="HG937693">
    <property type="protein sequence ID" value="CDP34113.1"/>
    <property type="molecule type" value="Genomic_DNA"/>
</dbReference>